<comment type="caution">
    <text evidence="2">The sequence shown here is derived from an EMBL/GenBank/DDBJ whole genome shotgun (WGS) entry which is preliminary data.</text>
</comment>
<dbReference type="AlphaFoldDB" id="A0AAW3ZNX4"/>
<reference evidence="2 3" key="1">
    <citation type="submission" date="2020-09" db="EMBL/GenBank/DDBJ databases">
        <title>Pseudoxanthomonas sp. CAU 1598 isolated from sand of Yaerae Beach.</title>
        <authorList>
            <person name="Kim W."/>
        </authorList>
    </citation>
    <scope>NUCLEOTIDE SEQUENCE [LARGE SCALE GENOMIC DNA]</scope>
    <source>
        <strain evidence="2 3">CAU 1598</strain>
    </source>
</reference>
<gene>
    <name evidence="2" type="ORF">IFO71_13680</name>
</gene>
<sequence>MLFHASRRARFWRYALVLSGLISVALAGAMLANPTGFGGLASWLALVCAVGMYLPAAHAPIALPNWQRGLIIALLALPLFYAWRLPKPHFALHIAAPAMLTWGLIAMLAPASRPANRHWVAALSSRLAALALWLKSWATALKRGAPSLTTVGKRLRVSPSPLLLVIITFAALHIGAYAVIAGEWQPLAGVLLSLATLNPLADGPPAGTGEPGAVYWLSFGLLPSALAAGLIGWVGLRVWPKPAP</sequence>
<protein>
    <submittedName>
        <fullName evidence="2">Uncharacterized protein</fullName>
    </submittedName>
</protein>
<proteinExistence type="predicted"/>
<keyword evidence="1" id="KW-1133">Transmembrane helix</keyword>
<evidence type="ECO:0000313" key="3">
    <source>
        <dbReference type="Proteomes" id="UP000613768"/>
    </source>
</evidence>
<dbReference type="Proteomes" id="UP000613768">
    <property type="component" value="Unassembled WGS sequence"/>
</dbReference>
<keyword evidence="3" id="KW-1185">Reference proteome</keyword>
<keyword evidence="1" id="KW-0812">Transmembrane</keyword>
<keyword evidence="1" id="KW-0472">Membrane</keyword>
<feature type="transmembrane region" description="Helical" evidence="1">
    <location>
        <begin position="37"/>
        <end position="54"/>
    </location>
</feature>
<accession>A0AAW3ZNX4</accession>
<name>A0AAW3ZNX4_9GAMM</name>
<organism evidence="2 3">
    <name type="scientific">Pseudomarimonas arenosa</name>
    <dbReference type="NCBI Taxonomy" id="2774145"/>
    <lineage>
        <taxon>Bacteria</taxon>
        <taxon>Pseudomonadati</taxon>
        <taxon>Pseudomonadota</taxon>
        <taxon>Gammaproteobacteria</taxon>
        <taxon>Lysobacterales</taxon>
        <taxon>Lysobacteraceae</taxon>
        <taxon>Pseudomarimonas</taxon>
    </lineage>
</organism>
<dbReference type="EMBL" id="JACYTR010000031">
    <property type="protein sequence ID" value="MBD8526787.1"/>
    <property type="molecule type" value="Genomic_DNA"/>
</dbReference>
<feature type="transmembrane region" description="Helical" evidence="1">
    <location>
        <begin position="12"/>
        <end position="31"/>
    </location>
</feature>
<evidence type="ECO:0000313" key="2">
    <source>
        <dbReference type="EMBL" id="MBD8526787.1"/>
    </source>
</evidence>
<feature type="transmembrane region" description="Helical" evidence="1">
    <location>
        <begin position="66"/>
        <end position="84"/>
    </location>
</feature>
<feature type="transmembrane region" description="Helical" evidence="1">
    <location>
        <begin position="90"/>
        <end position="109"/>
    </location>
</feature>
<dbReference type="RefSeq" id="WP_192030208.1">
    <property type="nucleotide sequence ID" value="NZ_JACYTR010000031.1"/>
</dbReference>
<evidence type="ECO:0000256" key="1">
    <source>
        <dbReference type="SAM" id="Phobius"/>
    </source>
</evidence>
<feature type="transmembrane region" description="Helical" evidence="1">
    <location>
        <begin position="162"/>
        <end position="180"/>
    </location>
</feature>
<feature type="transmembrane region" description="Helical" evidence="1">
    <location>
        <begin position="213"/>
        <end position="236"/>
    </location>
</feature>